<keyword evidence="2" id="KW-1185">Reference proteome</keyword>
<organism evidence="1 2">
    <name type="scientific">Vibrio tapetis subsp. tapetis</name>
    <dbReference type="NCBI Taxonomy" id="1671868"/>
    <lineage>
        <taxon>Bacteria</taxon>
        <taxon>Pseudomonadati</taxon>
        <taxon>Pseudomonadota</taxon>
        <taxon>Gammaproteobacteria</taxon>
        <taxon>Vibrionales</taxon>
        <taxon>Vibrionaceae</taxon>
        <taxon>Vibrio</taxon>
    </lineage>
</organism>
<sequence>MQQNEFETLVNALVELENLPAALEFLKNCEEAEVAEAAESLVGQFALAEMNGEKRVYHVSLLENEQGEQEEFVEHVMNEGDDLIKFAAWFFYTMFEIKDKETYQAAGRTFTQSKRS</sequence>
<dbReference type="EMBL" id="LT960612">
    <property type="protein sequence ID" value="SON52498.1"/>
    <property type="molecule type" value="Genomic_DNA"/>
</dbReference>
<dbReference type="AlphaFoldDB" id="A0A2N8ZKQ6"/>
<name>A0A2N8ZKQ6_9VIBR</name>
<gene>
    <name evidence="1" type="ORF">VTAP4600_B0887</name>
</gene>
<accession>A0A2N8ZKQ6</accession>
<dbReference type="RefSeq" id="WP_102524732.1">
    <property type="nucleotide sequence ID" value="NZ_LT960612.1"/>
</dbReference>
<dbReference type="KEGG" id="vta:B0887"/>
<protein>
    <submittedName>
        <fullName evidence="1">Uncharacterized protein</fullName>
    </submittedName>
</protein>
<reference evidence="1 2" key="1">
    <citation type="submission" date="2017-10" db="EMBL/GenBank/DDBJ databases">
        <authorList>
            <person name="Banno H."/>
            <person name="Chua N.-H."/>
        </authorList>
    </citation>
    <scope>NUCLEOTIDE SEQUENCE [LARGE SCALE GENOMIC DNA]</scope>
    <source>
        <strain evidence="1">Vibrio tapetis CECT4600</strain>
    </source>
</reference>
<evidence type="ECO:0000313" key="1">
    <source>
        <dbReference type="EMBL" id="SON52498.1"/>
    </source>
</evidence>
<dbReference type="Proteomes" id="UP000235828">
    <property type="component" value="Chromosome B"/>
</dbReference>
<dbReference type="OrthoDB" id="5816727at2"/>
<proteinExistence type="predicted"/>
<evidence type="ECO:0000313" key="2">
    <source>
        <dbReference type="Proteomes" id="UP000235828"/>
    </source>
</evidence>